<accession>A0A076G6J0</accession>
<sequence>MTTQIRWVNEHCTEQIFHWAFVKPENPQTEFIAKVRCTFDYGDFGEDSLIGYLEVTSWDDAVAQLKEINRKNLSDSPWELVWLRKYGCGYVIRSKGQFKQTDTQP</sequence>
<dbReference type="KEGG" id="vg:22475388"/>
<proteinExistence type="predicted"/>
<evidence type="ECO:0000313" key="1">
    <source>
        <dbReference type="EMBL" id="AII27590.1"/>
    </source>
</evidence>
<dbReference type="RefSeq" id="YP_009111121.1">
    <property type="nucleotide sequence ID" value="NC_025830.1"/>
</dbReference>
<protein>
    <submittedName>
        <fullName evidence="1">Uncharacterized protein</fullName>
    </submittedName>
</protein>
<dbReference type="EMBL" id="KM190144">
    <property type="protein sequence ID" value="AII27590.1"/>
    <property type="molecule type" value="Genomic_DNA"/>
</dbReference>
<gene>
    <name evidence="1" type="ORF">Av05_0047</name>
</gene>
<organism evidence="1 2">
    <name type="scientific">Escherichia phage Av-05</name>
    <dbReference type="NCBI Taxonomy" id="1527519"/>
    <lineage>
        <taxon>Viruses</taxon>
        <taxon>Duplodnaviria</taxon>
        <taxon>Heunggongvirae</taxon>
        <taxon>Uroviricota</taxon>
        <taxon>Caudoviricetes</taxon>
        <taxon>Vequintavirinae</taxon>
        <taxon>Avunavirus</taxon>
        <taxon>Avunavirus Av05</taxon>
    </lineage>
</organism>
<name>A0A076G6J0_9CAUD</name>
<evidence type="ECO:0000313" key="2">
    <source>
        <dbReference type="Proteomes" id="UP000028961"/>
    </source>
</evidence>
<reference evidence="1 2" key="1">
    <citation type="journal article" date="2015" name="Genome Announc.">
        <title>Genomic Analysis of Broad-Host-Range Enterobacteriophage Av-05.</title>
        <authorList>
            <person name="Amarillas L."/>
            <person name="Lopez-Cuevas O."/>
            <person name="Leon-Felix J."/>
            <person name="Castro-Del Campo N."/>
            <person name="Gerba C.P."/>
            <person name="Chaidez C."/>
        </authorList>
    </citation>
    <scope>NUCLEOTIDE SEQUENCE [LARGE SCALE GENOMIC DNA]</scope>
</reference>
<dbReference type="GeneID" id="22475388"/>
<dbReference type="Proteomes" id="UP000028961">
    <property type="component" value="Segment"/>
</dbReference>
<keyword evidence="2" id="KW-1185">Reference proteome</keyword>